<feature type="region of interest" description="Disordered" evidence="8">
    <location>
        <begin position="522"/>
        <end position="548"/>
    </location>
</feature>
<dbReference type="STRING" id="227321.Q5B5N2"/>
<reference evidence="12" key="2">
    <citation type="journal article" date="2009" name="Fungal Genet. Biol.">
        <title>The 2008 update of the Aspergillus nidulans genome annotation: a community effort.</title>
        <authorList>
            <person name="Wortman J.R."/>
            <person name="Gilsenan J.M."/>
            <person name="Joardar V."/>
            <person name="Deegan J."/>
            <person name="Clutterbuck J."/>
            <person name="Andersen M.R."/>
            <person name="Archer D."/>
            <person name="Bencina M."/>
            <person name="Braus G."/>
            <person name="Coutinho P."/>
            <person name="von Dohren H."/>
            <person name="Doonan J."/>
            <person name="Driessen A.J."/>
            <person name="Durek P."/>
            <person name="Espeso E."/>
            <person name="Fekete E."/>
            <person name="Flipphi M."/>
            <person name="Estrada C.G."/>
            <person name="Geysens S."/>
            <person name="Goldman G."/>
            <person name="de Groot P.W."/>
            <person name="Hansen K."/>
            <person name="Harris S.D."/>
            <person name="Heinekamp T."/>
            <person name="Helmstaedt K."/>
            <person name="Henrissat B."/>
            <person name="Hofmann G."/>
            <person name="Homan T."/>
            <person name="Horio T."/>
            <person name="Horiuchi H."/>
            <person name="James S."/>
            <person name="Jones M."/>
            <person name="Karaffa L."/>
            <person name="Karanyi Z."/>
            <person name="Kato M."/>
            <person name="Keller N."/>
            <person name="Kelly D.E."/>
            <person name="Kiel J.A."/>
            <person name="Kim J.M."/>
            <person name="van der Klei I.J."/>
            <person name="Klis F.M."/>
            <person name="Kovalchuk A."/>
            <person name="Krasevec N."/>
            <person name="Kubicek C.P."/>
            <person name="Liu B."/>
            <person name="Maccabe A."/>
            <person name="Meyer V."/>
            <person name="Mirabito P."/>
            <person name="Miskei M."/>
            <person name="Mos M."/>
            <person name="Mullins J."/>
            <person name="Nelson D.R."/>
            <person name="Nielsen J."/>
            <person name="Oakley B.R."/>
            <person name="Osmani S.A."/>
            <person name="Pakula T."/>
            <person name="Paszewski A."/>
            <person name="Paulsen I."/>
            <person name="Pilsyk S."/>
            <person name="Pocsi I."/>
            <person name="Punt P.J."/>
            <person name="Ram A.F."/>
            <person name="Ren Q."/>
            <person name="Robellet X."/>
            <person name="Robson G."/>
            <person name="Seiboth B."/>
            <person name="van Solingen P."/>
            <person name="Specht T."/>
            <person name="Sun J."/>
            <person name="Taheri-Talesh N."/>
            <person name="Takeshita N."/>
            <person name="Ussery D."/>
            <person name="vanKuyk P.A."/>
            <person name="Visser H."/>
            <person name="van de Vondervoort P.J."/>
            <person name="de Vries R.P."/>
            <person name="Walton J."/>
            <person name="Xiang X."/>
            <person name="Xiong Y."/>
            <person name="Zeng A.P."/>
            <person name="Brandt B.W."/>
            <person name="Cornell M.J."/>
            <person name="van den Hondel C.A."/>
            <person name="Visser J."/>
            <person name="Oliver S.G."/>
            <person name="Turner G."/>
        </authorList>
    </citation>
    <scope>GENOME REANNOTATION</scope>
    <source>
        <strain evidence="12">FGSC A4 / ATCC 38163 / CBS 112.46 / NRRL 194 / M139</strain>
    </source>
</reference>
<evidence type="ECO:0000256" key="8">
    <source>
        <dbReference type="SAM" id="MobiDB-lite"/>
    </source>
</evidence>
<keyword evidence="12" id="KW-1185">Reference proteome</keyword>
<dbReference type="HOGENOM" id="CLU_001265_30_3_1"/>
<dbReference type="InterPro" id="IPR020846">
    <property type="entry name" value="MFS_dom"/>
</dbReference>
<gene>
    <name evidence="11" type="ORF">ANIA_04148</name>
</gene>
<dbReference type="FunFam" id="1.20.1250.20:FF:000061">
    <property type="entry name" value="MFS sugar transporter"/>
    <property type="match status" value="1"/>
</dbReference>
<dbReference type="eggNOG" id="KOG0254">
    <property type="taxonomic scope" value="Eukaryota"/>
</dbReference>
<accession>C8V4Y3</accession>
<comment type="similarity">
    <text evidence="2 7">Belongs to the major facilitator superfamily. Sugar transporter (TC 2.A.1.1) family.</text>
</comment>
<feature type="transmembrane region" description="Helical" evidence="9">
    <location>
        <begin position="348"/>
        <end position="367"/>
    </location>
</feature>
<evidence type="ECO:0000256" key="5">
    <source>
        <dbReference type="ARBA" id="ARBA00022989"/>
    </source>
</evidence>
<dbReference type="GO" id="GO:0008643">
    <property type="term" value="P:carbohydrate transport"/>
    <property type="evidence" value="ECO:0000318"/>
    <property type="project" value="GO_Central"/>
</dbReference>
<dbReference type="OrthoDB" id="6133115at2759"/>
<dbReference type="OMA" id="QLMGWLT"/>
<feature type="transmembrane region" description="Helical" evidence="9">
    <location>
        <begin position="191"/>
        <end position="214"/>
    </location>
</feature>
<dbReference type="RefSeq" id="XP_661752.1">
    <property type="nucleotide sequence ID" value="XM_656660.2"/>
</dbReference>
<dbReference type="InterPro" id="IPR003663">
    <property type="entry name" value="Sugar/inositol_transpt"/>
</dbReference>
<comment type="subcellular location">
    <subcellularLocation>
        <location evidence="1">Membrane</location>
        <topology evidence="1">Multi-pass membrane protein</topology>
    </subcellularLocation>
</comment>
<feature type="transmembrane region" description="Helical" evidence="9">
    <location>
        <begin position="442"/>
        <end position="462"/>
    </location>
</feature>
<dbReference type="GO" id="GO:0016020">
    <property type="term" value="C:membrane"/>
    <property type="evidence" value="ECO:0000318"/>
    <property type="project" value="GO_Central"/>
</dbReference>
<dbReference type="Pfam" id="PF00083">
    <property type="entry name" value="Sugar_tr"/>
    <property type="match status" value="1"/>
</dbReference>
<evidence type="ECO:0000256" key="6">
    <source>
        <dbReference type="ARBA" id="ARBA00023136"/>
    </source>
</evidence>
<dbReference type="PANTHER" id="PTHR48022">
    <property type="entry name" value="PLASTIDIC GLUCOSE TRANSPORTER 4"/>
    <property type="match status" value="1"/>
</dbReference>
<proteinExistence type="inferred from homology"/>
<evidence type="ECO:0000256" key="9">
    <source>
        <dbReference type="SAM" id="Phobius"/>
    </source>
</evidence>
<dbReference type="Proteomes" id="UP000000560">
    <property type="component" value="Chromosome II"/>
</dbReference>
<accession>Q5B5N2</accession>
<dbReference type="PROSITE" id="PS00216">
    <property type="entry name" value="SUGAR_TRANSPORT_1"/>
    <property type="match status" value="1"/>
</dbReference>
<dbReference type="VEuPathDB" id="FungiDB:AN4148"/>
<feature type="transmembrane region" description="Helical" evidence="9">
    <location>
        <begin position="12"/>
        <end position="30"/>
    </location>
</feature>
<dbReference type="PANTHER" id="PTHR48022:SF68">
    <property type="entry name" value="MAJOR FACILITATOR SUPERFAMILY (MFS) PROFILE DOMAIN-CONTAINING PROTEIN-RELATED"/>
    <property type="match status" value="1"/>
</dbReference>
<feature type="transmembrane region" description="Helical" evidence="9">
    <location>
        <begin position="373"/>
        <end position="394"/>
    </location>
</feature>
<dbReference type="InterPro" id="IPR036259">
    <property type="entry name" value="MFS_trans_sf"/>
</dbReference>
<dbReference type="SUPFAM" id="SSF103473">
    <property type="entry name" value="MFS general substrate transporter"/>
    <property type="match status" value="1"/>
</dbReference>
<feature type="transmembrane region" description="Helical" evidence="9">
    <location>
        <begin position="415"/>
        <end position="436"/>
    </location>
</feature>
<evidence type="ECO:0000256" key="3">
    <source>
        <dbReference type="ARBA" id="ARBA00022448"/>
    </source>
</evidence>
<evidence type="ECO:0000256" key="7">
    <source>
        <dbReference type="RuleBase" id="RU003346"/>
    </source>
</evidence>
<dbReference type="NCBIfam" id="TIGR00879">
    <property type="entry name" value="SP"/>
    <property type="match status" value="1"/>
</dbReference>
<evidence type="ECO:0000259" key="10">
    <source>
        <dbReference type="PROSITE" id="PS50850"/>
    </source>
</evidence>
<dbReference type="EMBL" id="BN001302">
    <property type="protein sequence ID" value="CBF74606.1"/>
    <property type="molecule type" value="Genomic_DNA"/>
</dbReference>
<keyword evidence="4 9" id="KW-0812">Transmembrane</keyword>
<protein>
    <submittedName>
        <fullName evidence="11">MFS monosaccharide transporter, putative (AFU_orthologue AFUA_4G13080)</fullName>
    </submittedName>
</protein>
<evidence type="ECO:0000313" key="11">
    <source>
        <dbReference type="EMBL" id="CBF74606.1"/>
    </source>
</evidence>
<dbReference type="Gene3D" id="1.20.1250.20">
    <property type="entry name" value="MFS general substrate transporter like domains"/>
    <property type="match status" value="1"/>
</dbReference>
<dbReference type="GeneID" id="2873567"/>
<dbReference type="GO" id="GO:0005351">
    <property type="term" value="F:carbohydrate:proton symporter activity"/>
    <property type="evidence" value="ECO:0000318"/>
    <property type="project" value="GO_Central"/>
</dbReference>
<dbReference type="InterPro" id="IPR050360">
    <property type="entry name" value="MFS_Sugar_Transporters"/>
</dbReference>
<reference evidence="12" key="1">
    <citation type="journal article" date="2005" name="Nature">
        <title>Sequencing of Aspergillus nidulans and comparative analysis with A. fumigatus and A. oryzae.</title>
        <authorList>
            <person name="Galagan J.E."/>
            <person name="Calvo S.E."/>
            <person name="Cuomo C."/>
            <person name="Ma L.J."/>
            <person name="Wortman J.R."/>
            <person name="Batzoglou S."/>
            <person name="Lee S.I."/>
            <person name="Basturkmen M."/>
            <person name="Spevak C.C."/>
            <person name="Clutterbuck J."/>
            <person name="Kapitonov V."/>
            <person name="Jurka J."/>
            <person name="Scazzocchio C."/>
            <person name="Farman M."/>
            <person name="Butler J."/>
            <person name="Purcell S."/>
            <person name="Harris S."/>
            <person name="Braus G.H."/>
            <person name="Draht O."/>
            <person name="Busch S."/>
            <person name="D'Enfert C."/>
            <person name="Bouchier C."/>
            <person name="Goldman G.H."/>
            <person name="Bell-Pedersen D."/>
            <person name="Griffiths-Jones S."/>
            <person name="Doonan J.H."/>
            <person name="Yu J."/>
            <person name="Vienken K."/>
            <person name="Pain A."/>
            <person name="Freitag M."/>
            <person name="Selker E.U."/>
            <person name="Archer D.B."/>
            <person name="Penalva M.A."/>
            <person name="Oakley B.R."/>
            <person name="Momany M."/>
            <person name="Tanaka T."/>
            <person name="Kumagai T."/>
            <person name="Asai K."/>
            <person name="Machida M."/>
            <person name="Nierman W.C."/>
            <person name="Denning D.W."/>
            <person name="Caddick M."/>
            <person name="Hynes M."/>
            <person name="Paoletti M."/>
            <person name="Fischer R."/>
            <person name="Miller B."/>
            <person name="Dyer P."/>
            <person name="Sachs M.S."/>
            <person name="Osmani S.A."/>
            <person name="Birren B.W."/>
        </authorList>
    </citation>
    <scope>NUCLEOTIDE SEQUENCE [LARGE SCALE GENOMIC DNA]</scope>
    <source>
        <strain evidence="12">FGSC A4 / ATCC 38163 / CBS 112.46 / NRRL 194 / M139</strain>
    </source>
</reference>
<dbReference type="InParanoid" id="Q5B5N2"/>
<dbReference type="KEGG" id="ani:ANIA_04148"/>
<evidence type="ECO:0000256" key="2">
    <source>
        <dbReference type="ARBA" id="ARBA00010992"/>
    </source>
</evidence>
<dbReference type="PRINTS" id="PR00171">
    <property type="entry name" value="SUGRTRNSPORT"/>
</dbReference>
<dbReference type="AlphaFoldDB" id="Q5B5N2"/>
<sequence>MTRRYLGLQGQRLQLAISIIAGMDFLLFGYDQGVTGGLLTLQSFIKYFPTIATNGSYYESLDSAAKSTQSTRQGIVVAAYNLGCFAGSIPTIWIGNWLGRRKTIFLGSFIMVIGALLQCTSYHLPQFIVGRLVTGFGNGMNTSTVPTWQSECCKANKRGQLVMIEGAMITCGITISYWIDYGLLFADPNEVAWRFPLAFQIFFALIILSFVMFLPESPRWLVLKGREDEAREVLGALVGDRSDPSFIQTEFVAIKATVLEMASGSFRDMFTFTEDRHFHRTVLAYVNQMFQQISGINLITYYIPVVLENQLGMNLQNSRLISACNGTEYFLASWIAVFTVEKFGRRTLMLFGAAGMSISMAILAGTASAGSNAANIACIVFLFVFNTFFAIGWLGMTWLYPAEIVPLKIRAPANALATSSNWIFNFMVVMITPVAFDNIGYQTYIIFAVINAFIFPVTYFFYPETAYRSLEEMDRIFRKTKSIFSLVRTAKEEPHMYGKHGELMRQLSDVEDEAVRRASYLEHHAGKKEHESSDETSTEKVDNVEHVK</sequence>
<dbReference type="InterPro" id="IPR005829">
    <property type="entry name" value="Sugar_transporter_CS"/>
</dbReference>
<evidence type="ECO:0000256" key="4">
    <source>
        <dbReference type="ARBA" id="ARBA00022692"/>
    </source>
</evidence>
<feature type="transmembrane region" description="Helical" evidence="9">
    <location>
        <begin position="104"/>
        <end position="124"/>
    </location>
</feature>
<keyword evidence="5 9" id="KW-1133">Transmembrane helix</keyword>
<dbReference type="PROSITE" id="PS50850">
    <property type="entry name" value="MFS"/>
    <property type="match status" value="1"/>
</dbReference>
<keyword evidence="6 9" id="KW-0472">Membrane</keyword>
<name>Q5B5N2_EMENI</name>
<dbReference type="InterPro" id="IPR005828">
    <property type="entry name" value="MFS_sugar_transport-like"/>
</dbReference>
<organism evidence="11 12">
    <name type="scientific">Emericella nidulans (strain FGSC A4 / ATCC 38163 / CBS 112.46 / NRRL 194 / M139)</name>
    <name type="common">Aspergillus nidulans</name>
    <dbReference type="NCBI Taxonomy" id="227321"/>
    <lineage>
        <taxon>Eukaryota</taxon>
        <taxon>Fungi</taxon>
        <taxon>Dikarya</taxon>
        <taxon>Ascomycota</taxon>
        <taxon>Pezizomycotina</taxon>
        <taxon>Eurotiomycetes</taxon>
        <taxon>Eurotiomycetidae</taxon>
        <taxon>Eurotiales</taxon>
        <taxon>Aspergillaceae</taxon>
        <taxon>Aspergillus</taxon>
        <taxon>Aspergillus subgen. Nidulantes</taxon>
    </lineage>
</organism>
<feature type="domain" description="Major facilitator superfamily (MFS) profile" evidence="10">
    <location>
        <begin position="17"/>
        <end position="466"/>
    </location>
</feature>
<keyword evidence="3 7" id="KW-0813">Transport</keyword>
<evidence type="ECO:0000256" key="1">
    <source>
        <dbReference type="ARBA" id="ARBA00004141"/>
    </source>
</evidence>
<evidence type="ECO:0000313" key="12">
    <source>
        <dbReference type="Proteomes" id="UP000000560"/>
    </source>
</evidence>